<feature type="transmembrane region" description="Helical" evidence="5">
    <location>
        <begin position="65"/>
        <end position="82"/>
    </location>
</feature>
<evidence type="ECO:0000256" key="4">
    <source>
        <dbReference type="ARBA" id="ARBA00023136"/>
    </source>
</evidence>
<dbReference type="InterPro" id="IPR024163">
    <property type="entry name" value="Aerotolerance_reg_N"/>
</dbReference>
<feature type="transmembrane region" description="Helical" evidence="5">
    <location>
        <begin position="14"/>
        <end position="34"/>
    </location>
</feature>
<dbReference type="PANTHER" id="PTHR22550:SF5">
    <property type="entry name" value="LEUCINE ZIPPER PROTEIN 4"/>
    <property type="match status" value="1"/>
</dbReference>
<dbReference type="OrthoDB" id="8882959at2"/>
<dbReference type="Gene3D" id="3.40.50.410">
    <property type="entry name" value="von Willebrand factor, type A domain"/>
    <property type="match status" value="1"/>
</dbReference>
<evidence type="ECO:0000256" key="5">
    <source>
        <dbReference type="SAM" id="Phobius"/>
    </source>
</evidence>
<dbReference type="PROSITE" id="PS50234">
    <property type="entry name" value="VWFA"/>
    <property type="match status" value="1"/>
</dbReference>
<accession>A0A4R7JAY9</accession>
<organism evidence="7 8">
    <name type="scientific">Naumannella halotolerans</name>
    <dbReference type="NCBI Taxonomy" id="993414"/>
    <lineage>
        <taxon>Bacteria</taxon>
        <taxon>Bacillati</taxon>
        <taxon>Actinomycetota</taxon>
        <taxon>Actinomycetes</taxon>
        <taxon>Propionibacteriales</taxon>
        <taxon>Propionibacteriaceae</taxon>
        <taxon>Naumannella</taxon>
    </lineage>
</organism>
<keyword evidence="8" id="KW-1185">Reference proteome</keyword>
<dbReference type="Proteomes" id="UP000295371">
    <property type="component" value="Unassembled WGS sequence"/>
</dbReference>
<reference evidence="7 8" key="1">
    <citation type="submission" date="2019-03" db="EMBL/GenBank/DDBJ databases">
        <title>Genomic Encyclopedia of Archaeal and Bacterial Type Strains, Phase II (KMG-II): from individual species to whole genera.</title>
        <authorList>
            <person name="Goeker M."/>
        </authorList>
    </citation>
    <scope>NUCLEOTIDE SEQUENCE [LARGE SCALE GENOMIC DNA]</scope>
    <source>
        <strain evidence="7 8">DSM 24323</strain>
    </source>
</reference>
<gene>
    <name evidence="7" type="ORF">CLV29_1438</name>
</gene>
<evidence type="ECO:0000256" key="2">
    <source>
        <dbReference type="ARBA" id="ARBA00022692"/>
    </source>
</evidence>
<comment type="caution">
    <text evidence="7">The sequence shown here is derived from an EMBL/GenBank/DDBJ whole genome shotgun (WGS) entry which is preliminary data.</text>
</comment>
<evidence type="ECO:0000313" key="7">
    <source>
        <dbReference type="EMBL" id="TDT33807.1"/>
    </source>
</evidence>
<dbReference type="RefSeq" id="WP_133754257.1">
    <property type="nucleotide sequence ID" value="NZ_CP171129.1"/>
</dbReference>
<proteinExistence type="predicted"/>
<evidence type="ECO:0000259" key="6">
    <source>
        <dbReference type="PROSITE" id="PS50234"/>
    </source>
</evidence>
<dbReference type="Pfam" id="PF07584">
    <property type="entry name" value="BatA"/>
    <property type="match status" value="1"/>
</dbReference>
<dbReference type="InterPro" id="IPR036465">
    <property type="entry name" value="vWFA_dom_sf"/>
</dbReference>
<evidence type="ECO:0000313" key="8">
    <source>
        <dbReference type="Proteomes" id="UP000295371"/>
    </source>
</evidence>
<dbReference type="SMART" id="SM00327">
    <property type="entry name" value="VWA"/>
    <property type="match status" value="1"/>
</dbReference>
<keyword evidence="1" id="KW-1003">Cell membrane</keyword>
<keyword evidence="4 5" id="KW-0472">Membrane</keyword>
<name>A0A4R7JAY9_9ACTN</name>
<keyword evidence="2 5" id="KW-0812">Transmembrane</keyword>
<dbReference type="EMBL" id="SOAW01000001">
    <property type="protein sequence ID" value="TDT33807.1"/>
    <property type="molecule type" value="Genomic_DNA"/>
</dbReference>
<protein>
    <submittedName>
        <fullName evidence="7">Ca-activated chloride channel family protein</fullName>
    </submittedName>
</protein>
<dbReference type="InterPro" id="IPR002035">
    <property type="entry name" value="VWF_A"/>
</dbReference>
<evidence type="ECO:0000256" key="1">
    <source>
        <dbReference type="ARBA" id="ARBA00022475"/>
    </source>
</evidence>
<dbReference type="InterPro" id="IPR050768">
    <property type="entry name" value="UPF0353/GerABKA_families"/>
</dbReference>
<sequence>MNLWQSIIPESLEFPQRLLVLLVIPLLAGAYILLSRRRNRKGMRFSNTALLQIAMPGASRWRRHLAVAMALLSLVLMAVAWAKPIGLDRERVERATVVVVLDVSQSMAATDVEPSRIDAAKTAAIDFVGTIPETYNVSLVTLSGNPSVVVPPTTNHASVNNAIDRLELRDATALGESIIVALNALGQAPAADNGEPPPGAIVILSDGGSTEGRPGIQAAQQAKADEVPIYTIAYGTANGYVELDGQREPVPVEDAELREVAEATGGEALEAGSAEQLADVYEQLSTEIGYELVQRDVTARYAMYAAVFALLAALSTISLSARWPS</sequence>
<feature type="transmembrane region" description="Helical" evidence="5">
    <location>
        <begin position="301"/>
        <end position="321"/>
    </location>
</feature>
<dbReference type="SUPFAM" id="SSF53300">
    <property type="entry name" value="vWA-like"/>
    <property type="match status" value="1"/>
</dbReference>
<dbReference type="AlphaFoldDB" id="A0A4R7JAY9"/>
<dbReference type="PANTHER" id="PTHR22550">
    <property type="entry name" value="SPORE GERMINATION PROTEIN"/>
    <property type="match status" value="1"/>
</dbReference>
<evidence type="ECO:0000256" key="3">
    <source>
        <dbReference type="ARBA" id="ARBA00022989"/>
    </source>
</evidence>
<keyword evidence="3 5" id="KW-1133">Transmembrane helix</keyword>
<feature type="domain" description="VWFA" evidence="6">
    <location>
        <begin position="96"/>
        <end position="284"/>
    </location>
</feature>
<dbReference type="Pfam" id="PF13519">
    <property type="entry name" value="VWA_2"/>
    <property type="match status" value="1"/>
</dbReference>